<feature type="compositionally biased region" description="Basic residues" evidence="11">
    <location>
        <begin position="18"/>
        <end position="32"/>
    </location>
</feature>
<evidence type="ECO:0000256" key="1">
    <source>
        <dbReference type="ARBA" id="ARBA00004512"/>
    </source>
</evidence>
<gene>
    <name evidence="12" type="ORF">DYB30_008799</name>
</gene>
<name>A0A397C7Z1_APHAT</name>
<evidence type="ECO:0000256" key="5">
    <source>
        <dbReference type="ARBA" id="ARBA00023136"/>
    </source>
</evidence>
<dbReference type="VEuPathDB" id="FungiDB:H257_08331"/>
<dbReference type="InterPro" id="IPR029071">
    <property type="entry name" value="Ubiquitin-like_domsf"/>
</dbReference>
<dbReference type="GO" id="GO:0000421">
    <property type="term" value="C:autophagosome membrane"/>
    <property type="evidence" value="ECO:0007669"/>
    <property type="project" value="UniProtKB-SubCell"/>
</dbReference>
<evidence type="ECO:0000256" key="11">
    <source>
        <dbReference type="SAM" id="MobiDB-lite"/>
    </source>
</evidence>
<sequence>MQSDGRSLPIVSSDWLKTKKKSQKPLPRRKKRQAEAQRIRSKYPDRIPVICEKADRSEIPDIDKKKYLVPADLTVGQFVYVIRKRIKLSPEKAIFIFINNVLPPTAALMSNIYEEQKDSDGFLYITYSGENTFGSDDLVVLDD</sequence>
<comment type="caution">
    <text evidence="12">The sequence shown here is derived from an EMBL/GenBank/DDBJ whole genome shotgun (WGS) entry which is preliminary data.</text>
</comment>
<keyword evidence="6 9" id="KW-0449">Lipoprotein</keyword>
<reference evidence="12 13" key="1">
    <citation type="submission" date="2018-08" db="EMBL/GenBank/DDBJ databases">
        <title>Aphanomyces genome sequencing and annotation.</title>
        <authorList>
            <person name="Minardi D."/>
            <person name="Oidtmann B."/>
            <person name="Van Der Giezen M."/>
            <person name="Studholme D.J."/>
        </authorList>
    </citation>
    <scope>NUCLEOTIDE SEQUENCE [LARGE SCALE GENOMIC DNA]</scope>
    <source>
        <strain evidence="12 13">D2</strain>
    </source>
</reference>
<evidence type="ECO:0000256" key="4">
    <source>
        <dbReference type="ARBA" id="ARBA00023006"/>
    </source>
</evidence>
<dbReference type="AlphaFoldDB" id="A0A397C7Z1"/>
<dbReference type="Gene3D" id="3.10.20.90">
    <property type="entry name" value="Phosphatidylinositol 3-kinase Catalytic Subunit, Chain A, domain 1"/>
    <property type="match status" value="1"/>
</dbReference>
<feature type="region of interest" description="Disordered" evidence="11">
    <location>
        <begin position="1"/>
        <end position="39"/>
    </location>
</feature>
<comment type="subcellular location">
    <subcellularLocation>
        <location evidence="1">Cytoplasmic vesicle</location>
        <location evidence="1">Autophagosome membrane</location>
        <topology evidence="1">Lipid-anchor</topology>
    </subcellularLocation>
    <subcellularLocation>
        <location evidence="8">Vacuole membrane</location>
    </subcellularLocation>
</comment>
<evidence type="ECO:0000256" key="3">
    <source>
        <dbReference type="ARBA" id="ARBA00022554"/>
    </source>
</evidence>
<evidence type="ECO:0000256" key="8">
    <source>
        <dbReference type="ARBA" id="ARBA00037813"/>
    </source>
</evidence>
<evidence type="ECO:0000256" key="6">
    <source>
        <dbReference type="ARBA" id="ARBA00023288"/>
    </source>
</evidence>
<evidence type="ECO:0000256" key="2">
    <source>
        <dbReference type="ARBA" id="ARBA00007293"/>
    </source>
</evidence>
<dbReference type="PANTHER" id="PTHR10969">
    <property type="entry name" value="MICROTUBULE-ASSOCIATED PROTEINS 1A/1B LIGHT CHAIN 3-RELATED"/>
    <property type="match status" value="1"/>
</dbReference>
<dbReference type="CDD" id="cd16128">
    <property type="entry name" value="Ubl_ATG8"/>
    <property type="match status" value="1"/>
</dbReference>
<keyword evidence="5" id="KW-0472">Membrane</keyword>
<dbReference type="GO" id="GO:0006914">
    <property type="term" value="P:autophagy"/>
    <property type="evidence" value="ECO:0007669"/>
    <property type="project" value="UniProtKB-KW"/>
</dbReference>
<keyword evidence="4 10" id="KW-0072">Autophagy</keyword>
<protein>
    <recommendedName>
        <fullName evidence="10">Autophagy-related protein</fullName>
    </recommendedName>
</protein>
<comment type="similarity">
    <text evidence="2 10">Belongs to the ATG8 family.</text>
</comment>
<dbReference type="Proteomes" id="UP000266643">
    <property type="component" value="Unassembled WGS sequence"/>
</dbReference>
<dbReference type="FunFam" id="3.10.20.90:FF:000010">
    <property type="entry name" value="Autophagy-related protein"/>
    <property type="match status" value="1"/>
</dbReference>
<accession>A0A397C7Z1</accession>
<keyword evidence="7" id="KW-0968">Cytoplasmic vesicle</keyword>
<evidence type="ECO:0000256" key="10">
    <source>
        <dbReference type="RuleBase" id="RU004384"/>
    </source>
</evidence>
<proteinExistence type="inferred from homology"/>
<evidence type="ECO:0000256" key="7">
    <source>
        <dbReference type="ARBA" id="ARBA00023329"/>
    </source>
</evidence>
<keyword evidence="3" id="KW-0926">Vacuole</keyword>
<dbReference type="EMBL" id="QUTD01011502">
    <property type="protein sequence ID" value="RHY39835.1"/>
    <property type="molecule type" value="Genomic_DNA"/>
</dbReference>
<feature type="lipid moiety-binding region" description="Phosphatidylserine amidated glycine; alternate" evidence="9">
    <location>
        <position position="134"/>
    </location>
</feature>
<organism evidence="12 13">
    <name type="scientific">Aphanomyces astaci</name>
    <name type="common">Crayfish plague agent</name>
    <dbReference type="NCBI Taxonomy" id="112090"/>
    <lineage>
        <taxon>Eukaryota</taxon>
        <taxon>Sar</taxon>
        <taxon>Stramenopiles</taxon>
        <taxon>Oomycota</taxon>
        <taxon>Saprolegniomycetes</taxon>
        <taxon>Saprolegniales</taxon>
        <taxon>Verrucalvaceae</taxon>
        <taxon>Aphanomyces</taxon>
    </lineage>
</organism>
<evidence type="ECO:0000313" key="13">
    <source>
        <dbReference type="Proteomes" id="UP000266643"/>
    </source>
</evidence>
<dbReference type="SUPFAM" id="SSF54236">
    <property type="entry name" value="Ubiquitin-like"/>
    <property type="match status" value="1"/>
</dbReference>
<dbReference type="GO" id="GO:0031410">
    <property type="term" value="C:cytoplasmic vesicle"/>
    <property type="evidence" value="ECO:0007669"/>
    <property type="project" value="UniProtKB-KW"/>
</dbReference>
<evidence type="ECO:0000256" key="9">
    <source>
        <dbReference type="PIRSR" id="PIRSR604241-50"/>
    </source>
</evidence>
<dbReference type="Pfam" id="PF02991">
    <property type="entry name" value="ATG8"/>
    <property type="match status" value="1"/>
</dbReference>
<dbReference type="InterPro" id="IPR004241">
    <property type="entry name" value="Atg8-like"/>
</dbReference>
<evidence type="ECO:0000313" key="12">
    <source>
        <dbReference type="EMBL" id="RHY39835.1"/>
    </source>
</evidence>